<comment type="similarity">
    <text evidence="1">Belongs to the isochorismatase family.</text>
</comment>
<keyword evidence="2" id="KW-0378">Hydrolase</keyword>
<keyword evidence="5" id="KW-1185">Reference proteome</keyword>
<feature type="domain" description="Isochorismatase-like" evidence="3">
    <location>
        <begin position="7"/>
        <end position="191"/>
    </location>
</feature>
<dbReference type="InterPro" id="IPR050272">
    <property type="entry name" value="Isochorismatase-like_hydrls"/>
</dbReference>
<dbReference type="CDD" id="cd00431">
    <property type="entry name" value="cysteine_hydrolases"/>
    <property type="match status" value="1"/>
</dbReference>
<sequence length="203" mass="22837">MSTSKNTAIVLIDVYNDFIHPKGKMYAALEASLVERDTIKHIQDLVAAARQHRVPIYYGLHQPYTPKAFDGWSHMQAVHETQKESKGFEEGSWGAKILEGLEPDYENGDVVFNKHWTSSSFQNTDLDFLLRQRDITKVVIAGLTANNCVEATARYAYDLGYDVTLLSDATASWSIEQTKAATDLIWPLFSKKVTTVNDYIASL</sequence>
<accession>A0A8K0SJ60</accession>
<name>A0A8K0SJ60_9HYPO</name>
<dbReference type="Gene3D" id="3.40.50.850">
    <property type="entry name" value="Isochorismatase-like"/>
    <property type="match status" value="1"/>
</dbReference>
<dbReference type="InterPro" id="IPR000868">
    <property type="entry name" value="Isochorismatase-like_dom"/>
</dbReference>
<protein>
    <submittedName>
        <fullName evidence="4">Isochorismatase-like protein</fullName>
    </submittedName>
</protein>
<dbReference type="OrthoDB" id="167809at2759"/>
<dbReference type="SUPFAM" id="SSF52499">
    <property type="entry name" value="Isochorismatase-like hydrolases"/>
    <property type="match status" value="1"/>
</dbReference>
<evidence type="ECO:0000313" key="4">
    <source>
        <dbReference type="EMBL" id="KAH7310903.1"/>
    </source>
</evidence>
<dbReference type="Proteomes" id="UP000813444">
    <property type="component" value="Unassembled WGS sequence"/>
</dbReference>
<reference evidence="4" key="1">
    <citation type="journal article" date="2021" name="Nat. Commun.">
        <title>Genetic determinants of endophytism in the Arabidopsis root mycobiome.</title>
        <authorList>
            <person name="Mesny F."/>
            <person name="Miyauchi S."/>
            <person name="Thiergart T."/>
            <person name="Pickel B."/>
            <person name="Atanasova L."/>
            <person name="Karlsson M."/>
            <person name="Huettel B."/>
            <person name="Barry K.W."/>
            <person name="Haridas S."/>
            <person name="Chen C."/>
            <person name="Bauer D."/>
            <person name="Andreopoulos W."/>
            <person name="Pangilinan J."/>
            <person name="LaButti K."/>
            <person name="Riley R."/>
            <person name="Lipzen A."/>
            <person name="Clum A."/>
            <person name="Drula E."/>
            <person name="Henrissat B."/>
            <person name="Kohler A."/>
            <person name="Grigoriev I.V."/>
            <person name="Martin F.M."/>
            <person name="Hacquard S."/>
        </authorList>
    </citation>
    <scope>NUCLEOTIDE SEQUENCE</scope>
    <source>
        <strain evidence="4">MPI-CAGE-CH-0235</strain>
    </source>
</reference>
<gene>
    <name evidence="4" type="ORF">B0I35DRAFT_357896</name>
</gene>
<proteinExistence type="inferred from homology"/>
<evidence type="ECO:0000313" key="5">
    <source>
        <dbReference type="Proteomes" id="UP000813444"/>
    </source>
</evidence>
<evidence type="ECO:0000256" key="2">
    <source>
        <dbReference type="ARBA" id="ARBA00022801"/>
    </source>
</evidence>
<organism evidence="4 5">
    <name type="scientific">Stachybotrys elegans</name>
    <dbReference type="NCBI Taxonomy" id="80388"/>
    <lineage>
        <taxon>Eukaryota</taxon>
        <taxon>Fungi</taxon>
        <taxon>Dikarya</taxon>
        <taxon>Ascomycota</taxon>
        <taxon>Pezizomycotina</taxon>
        <taxon>Sordariomycetes</taxon>
        <taxon>Hypocreomycetidae</taxon>
        <taxon>Hypocreales</taxon>
        <taxon>Stachybotryaceae</taxon>
        <taxon>Stachybotrys</taxon>
    </lineage>
</organism>
<evidence type="ECO:0000259" key="3">
    <source>
        <dbReference type="Pfam" id="PF00857"/>
    </source>
</evidence>
<evidence type="ECO:0000256" key="1">
    <source>
        <dbReference type="ARBA" id="ARBA00006336"/>
    </source>
</evidence>
<dbReference type="PANTHER" id="PTHR43540:SF16">
    <property type="entry name" value="ISOCHORISMATASE-LIKE DOMAIN-CONTAINING PROTEIN"/>
    <property type="match status" value="1"/>
</dbReference>
<dbReference type="InterPro" id="IPR036380">
    <property type="entry name" value="Isochorismatase-like_sf"/>
</dbReference>
<dbReference type="Pfam" id="PF00857">
    <property type="entry name" value="Isochorismatase"/>
    <property type="match status" value="1"/>
</dbReference>
<dbReference type="PANTHER" id="PTHR43540">
    <property type="entry name" value="PEROXYUREIDOACRYLATE/UREIDOACRYLATE AMIDOHYDROLASE-RELATED"/>
    <property type="match status" value="1"/>
</dbReference>
<dbReference type="EMBL" id="JAGPNK010000012">
    <property type="protein sequence ID" value="KAH7310903.1"/>
    <property type="molecule type" value="Genomic_DNA"/>
</dbReference>
<comment type="caution">
    <text evidence="4">The sequence shown here is derived from an EMBL/GenBank/DDBJ whole genome shotgun (WGS) entry which is preliminary data.</text>
</comment>
<dbReference type="GO" id="GO:0016787">
    <property type="term" value="F:hydrolase activity"/>
    <property type="evidence" value="ECO:0007669"/>
    <property type="project" value="UniProtKB-KW"/>
</dbReference>
<dbReference type="AlphaFoldDB" id="A0A8K0SJ60"/>